<proteinExistence type="predicted"/>
<name>A0ABV3FR11_9NOCA</name>
<organism evidence="1 2">
    <name type="scientific">Nocardia aurea</name>
    <dbReference type="NCBI Taxonomy" id="2144174"/>
    <lineage>
        <taxon>Bacteria</taxon>
        <taxon>Bacillati</taxon>
        <taxon>Actinomycetota</taxon>
        <taxon>Actinomycetes</taxon>
        <taxon>Mycobacteriales</taxon>
        <taxon>Nocardiaceae</taxon>
        <taxon>Nocardia</taxon>
    </lineage>
</organism>
<dbReference type="Proteomes" id="UP001551695">
    <property type="component" value="Unassembled WGS sequence"/>
</dbReference>
<dbReference type="RefSeq" id="WP_355085459.1">
    <property type="nucleotide sequence ID" value="NZ_JBEXKW010000015.1"/>
</dbReference>
<accession>A0ABV3FR11</accession>
<sequence>MTQADRYALYAWGNFIDEVGLDRLPEWLDPDVLSGERVVEHPDLTMYESELAIDGSRSFYIVENDEYVLGRDLGTPPDDWRIGYLCVVTDGTIDGAREVAARLEEEADLFRTDAPDKNPIGYGEIVTVWEDDHGQWDMALVRV</sequence>
<gene>
    <name evidence="1" type="ORF">AB0I48_09865</name>
</gene>
<keyword evidence="2" id="KW-1185">Reference proteome</keyword>
<dbReference type="EMBL" id="JBFAKC010000004">
    <property type="protein sequence ID" value="MEV0707858.1"/>
    <property type="molecule type" value="Genomic_DNA"/>
</dbReference>
<reference evidence="1 2" key="1">
    <citation type="submission" date="2024-06" db="EMBL/GenBank/DDBJ databases">
        <title>The Natural Products Discovery Center: Release of the First 8490 Sequenced Strains for Exploring Actinobacteria Biosynthetic Diversity.</title>
        <authorList>
            <person name="Kalkreuter E."/>
            <person name="Kautsar S.A."/>
            <person name="Yang D."/>
            <person name="Bader C.D."/>
            <person name="Teijaro C.N."/>
            <person name="Fluegel L."/>
            <person name="Davis C.M."/>
            <person name="Simpson J.R."/>
            <person name="Lauterbach L."/>
            <person name="Steele A.D."/>
            <person name="Gui C."/>
            <person name="Meng S."/>
            <person name="Li G."/>
            <person name="Viehrig K."/>
            <person name="Ye F."/>
            <person name="Su P."/>
            <person name="Kiefer A.F."/>
            <person name="Nichols A."/>
            <person name="Cepeda A.J."/>
            <person name="Yan W."/>
            <person name="Fan B."/>
            <person name="Jiang Y."/>
            <person name="Adhikari A."/>
            <person name="Zheng C.-J."/>
            <person name="Schuster L."/>
            <person name="Cowan T.M."/>
            <person name="Smanski M.J."/>
            <person name="Chevrette M.G."/>
            <person name="De Carvalho L.P.S."/>
            <person name="Shen B."/>
        </authorList>
    </citation>
    <scope>NUCLEOTIDE SEQUENCE [LARGE SCALE GENOMIC DNA]</scope>
    <source>
        <strain evidence="1 2">NPDC050403</strain>
    </source>
</reference>
<evidence type="ECO:0000313" key="1">
    <source>
        <dbReference type="EMBL" id="MEV0707858.1"/>
    </source>
</evidence>
<evidence type="ECO:0000313" key="2">
    <source>
        <dbReference type="Proteomes" id="UP001551695"/>
    </source>
</evidence>
<comment type="caution">
    <text evidence="1">The sequence shown here is derived from an EMBL/GenBank/DDBJ whole genome shotgun (WGS) entry which is preliminary data.</text>
</comment>
<protein>
    <submittedName>
        <fullName evidence="1">Uncharacterized protein</fullName>
    </submittedName>
</protein>